<dbReference type="GO" id="GO:0004740">
    <property type="term" value="F:pyruvate dehydrogenase (acetyl-transferring) kinase activity"/>
    <property type="evidence" value="ECO:0007669"/>
    <property type="project" value="UniProtKB-EC"/>
</dbReference>
<organism evidence="10 11">
    <name type="scientific">Macrostomum lignano</name>
    <dbReference type="NCBI Taxonomy" id="282301"/>
    <lineage>
        <taxon>Eukaryota</taxon>
        <taxon>Metazoa</taxon>
        <taxon>Spiralia</taxon>
        <taxon>Lophotrochozoa</taxon>
        <taxon>Platyhelminthes</taxon>
        <taxon>Rhabditophora</taxon>
        <taxon>Macrostomorpha</taxon>
        <taxon>Macrostomida</taxon>
        <taxon>Macrostomidae</taxon>
        <taxon>Macrostomum</taxon>
    </lineage>
</organism>
<proteinExistence type="inferred from homology"/>
<evidence type="ECO:0000256" key="2">
    <source>
        <dbReference type="ARBA" id="ARBA00022679"/>
    </source>
</evidence>
<reference evidence="10 11" key="1">
    <citation type="submission" date="2017-06" db="EMBL/GenBank/DDBJ databases">
        <title>A platform for efficient transgenesis in Macrostomum lignano, a flatworm model organism for stem cell research.</title>
        <authorList>
            <person name="Berezikov E."/>
        </authorList>
    </citation>
    <scope>NUCLEOTIDE SEQUENCE [LARGE SCALE GENOMIC DNA]</scope>
    <source>
        <strain evidence="10">DV1</strain>
        <tissue evidence="10">Whole organism</tissue>
    </source>
</reference>
<evidence type="ECO:0000256" key="3">
    <source>
        <dbReference type="ARBA" id="ARBA00022741"/>
    </source>
</evidence>
<dbReference type="GO" id="GO:0005759">
    <property type="term" value="C:mitochondrial matrix"/>
    <property type="evidence" value="ECO:0007669"/>
    <property type="project" value="UniProtKB-SubCell"/>
</dbReference>
<evidence type="ECO:0000256" key="4">
    <source>
        <dbReference type="ARBA" id="ARBA00022777"/>
    </source>
</evidence>
<dbReference type="Proteomes" id="UP000215902">
    <property type="component" value="Unassembled WGS sequence"/>
</dbReference>
<comment type="similarity">
    <text evidence="1 8">Belongs to the PDK/BCKDK protein kinase family.</text>
</comment>
<dbReference type="InterPro" id="IPR036784">
    <property type="entry name" value="AK/P_DHK_N_sf"/>
</dbReference>
<keyword evidence="2 8" id="KW-0808">Transferase</keyword>
<dbReference type="SMART" id="SM00387">
    <property type="entry name" value="HATPase_c"/>
    <property type="match status" value="1"/>
</dbReference>
<dbReference type="PANTHER" id="PTHR11947:SF3">
    <property type="entry name" value="[PYRUVATE DEHYDROGENASE (ACETYL-TRANSFERRING)] KINASE, MITOCHONDRIAL"/>
    <property type="match status" value="1"/>
</dbReference>
<dbReference type="STRING" id="282301.A0A267G6C1"/>
<dbReference type="OrthoDB" id="241648at2759"/>
<evidence type="ECO:0000256" key="6">
    <source>
        <dbReference type="ARBA" id="ARBA00023128"/>
    </source>
</evidence>
<dbReference type="Pfam" id="PF10436">
    <property type="entry name" value="BCDHK_Adom3"/>
    <property type="match status" value="1"/>
</dbReference>
<dbReference type="PANTHER" id="PTHR11947">
    <property type="entry name" value="PYRUVATE DEHYDROGENASE KINASE"/>
    <property type="match status" value="1"/>
</dbReference>
<name>A0A267G6C1_9PLAT</name>
<evidence type="ECO:0000259" key="9">
    <source>
        <dbReference type="PROSITE" id="PS50109"/>
    </source>
</evidence>
<feature type="domain" description="Histidine kinase" evidence="9">
    <location>
        <begin position="250"/>
        <end position="371"/>
    </location>
</feature>
<dbReference type="EMBL" id="NIVC01000556">
    <property type="protein sequence ID" value="PAA80957.1"/>
    <property type="molecule type" value="Genomic_DNA"/>
</dbReference>
<dbReference type="InterPro" id="IPR018955">
    <property type="entry name" value="BCDHK/PDK_N"/>
</dbReference>
<dbReference type="PROSITE" id="PS50109">
    <property type="entry name" value="HIS_KIN"/>
    <property type="match status" value="1"/>
</dbReference>
<dbReference type="InterPro" id="IPR003594">
    <property type="entry name" value="HATPase_dom"/>
</dbReference>
<dbReference type="InterPro" id="IPR036890">
    <property type="entry name" value="HATPase_C_sf"/>
</dbReference>
<sequence length="409" mass="46363">KPLKQPAKPVQIVMRLTLLRLKQFSDHVAKEFVKYGSYSPTPMSISKLLHFGRNPSQENSFKFLRHEVPVRLANIMQEIHLLPESLVTMPSTKTVIGLYKQSFLDMLAFKDEPKRPSDGRLTDFTETLAQILERHREVVETMAQGVLELKEREGDLDTQTEAQVQYFLDRFYMSRISIRMLISQHVILFGPDLRNNRQIGSIDPHCDIMGVIDHAYNSARFLCEQFYLTAPSMTTQVIGLDKTTEFAYVPSHLYHMLFEIIKNSMRALVEKNEDNMPPIHVMICVGKEDLTIRVSDQGGGIARSELPLVFKYTYTTASPVSPSSSTGPPLAGYGYGLPLSRIYARYLHGELALASVEGYGTDAYIYLKKSSDEANELLPVFNITSAKRYTANLPVPDWSNPSLSSQFRL</sequence>
<dbReference type="GO" id="GO:0010906">
    <property type="term" value="P:regulation of glucose metabolic process"/>
    <property type="evidence" value="ECO:0007669"/>
    <property type="project" value="TreeGrafter"/>
</dbReference>
<dbReference type="Gene3D" id="1.20.140.20">
    <property type="entry name" value="Alpha-ketoacid/pyruvate dehydrogenase kinase, N-terminal domain"/>
    <property type="match status" value="1"/>
</dbReference>
<dbReference type="EC" id="2.7.11.-" evidence="8"/>
<evidence type="ECO:0000256" key="1">
    <source>
        <dbReference type="ARBA" id="ARBA00006155"/>
    </source>
</evidence>
<dbReference type="SUPFAM" id="SSF55874">
    <property type="entry name" value="ATPase domain of HSP90 chaperone/DNA topoisomerase II/histidine kinase"/>
    <property type="match status" value="1"/>
</dbReference>
<keyword evidence="11" id="KW-1185">Reference proteome</keyword>
<gene>
    <name evidence="10" type="ORF">BOX15_Mlig000561g3</name>
</gene>
<keyword evidence="5 8" id="KW-0067">ATP-binding</keyword>
<dbReference type="Gene3D" id="3.30.565.10">
    <property type="entry name" value="Histidine kinase-like ATPase, C-terminal domain"/>
    <property type="match status" value="1"/>
</dbReference>
<dbReference type="GO" id="GO:0005524">
    <property type="term" value="F:ATP binding"/>
    <property type="evidence" value="ECO:0007669"/>
    <property type="project" value="UniProtKB-UniRule"/>
</dbReference>
<evidence type="ECO:0000256" key="7">
    <source>
        <dbReference type="ARBA" id="ARBA00048201"/>
    </source>
</evidence>
<evidence type="ECO:0000256" key="5">
    <source>
        <dbReference type="ARBA" id="ARBA00022840"/>
    </source>
</evidence>
<dbReference type="AlphaFoldDB" id="A0A267G6C1"/>
<feature type="non-terminal residue" evidence="10">
    <location>
        <position position="1"/>
    </location>
</feature>
<dbReference type="SUPFAM" id="SSF69012">
    <property type="entry name" value="alpha-ketoacid dehydrogenase kinase, N-terminal domain"/>
    <property type="match status" value="1"/>
</dbReference>
<dbReference type="InterPro" id="IPR039028">
    <property type="entry name" value="BCKD/PDK"/>
</dbReference>
<accession>A0A267G6C1</accession>
<comment type="catalytic activity">
    <reaction evidence="7">
        <text>L-seryl-[pyruvate dehydrogenase E1 alpha subunit] + ATP = O-phospho-L-seryl-[pyruvate dehydrogenase E1 alpha subunit] + ADP + H(+)</text>
        <dbReference type="Rhea" id="RHEA:23052"/>
        <dbReference type="Rhea" id="RHEA-COMP:13689"/>
        <dbReference type="Rhea" id="RHEA-COMP:13690"/>
        <dbReference type="ChEBI" id="CHEBI:15378"/>
        <dbReference type="ChEBI" id="CHEBI:29999"/>
        <dbReference type="ChEBI" id="CHEBI:30616"/>
        <dbReference type="ChEBI" id="CHEBI:83421"/>
        <dbReference type="ChEBI" id="CHEBI:456216"/>
        <dbReference type="EC" id="2.7.11.2"/>
    </reaction>
</comment>
<evidence type="ECO:0000256" key="8">
    <source>
        <dbReference type="RuleBase" id="RU366032"/>
    </source>
</evidence>
<protein>
    <recommendedName>
        <fullName evidence="8">Protein-serine/threonine kinase</fullName>
        <ecNumber evidence="8">2.7.11.-</ecNumber>
    </recommendedName>
</protein>
<dbReference type="CDD" id="cd16929">
    <property type="entry name" value="HATPase_PDK-like"/>
    <property type="match status" value="1"/>
</dbReference>
<comment type="caution">
    <text evidence="10">The sequence shown here is derived from an EMBL/GenBank/DDBJ whole genome shotgun (WGS) entry which is preliminary data.</text>
</comment>
<keyword evidence="3 8" id="KW-0547">Nucleotide-binding</keyword>
<keyword evidence="6 8" id="KW-0496">Mitochondrion</keyword>
<dbReference type="InterPro" id="IPR005467">
    <property type="entry name" value="His_kinase_dom"/>
</dbReference>
<dbReference type="Pfam" id="PF02518">
    <property type="entry name" value="HATPase_c"/>
    <property type="match status" value="1"/>
</dbReference>
<evidence type="ECO:0000313" key="10">
    <source>
        <dbReference type="EMBL" id="PAA80957.1"/>
    </source>
</evidence>
<comment type="subcellular location">
    <subcellularLocation>
        <location evidence="8">Mitochondrion matrix</location>
    </subcellularLocation>
</comment>
<keyword evidence="4 8" id="KW-0418">Kinase</keyword>
<evidence type="ECO:0000313" key="11">
    <source>
        <dbReference type="Proteomes" id="UP000215902"/>
    </source>
</evidence>